<dbReference type="Gene3D" id="3.30.230.30">
    <property type="entry name" value="Impact, N-terminal domain"/>
    <property type="match status" value="1"/>
</dbReference>
<evidence type="ECO:0000313" key="5">
    <source>
        <dbReference type="Proteomes" id="UP001219933"/>
    </source>
</evidence>
<dbReference type="EMBL" id="CP119879">
    <property type="protein sequence ID" value="WFD35460.1"/>
    <property type="molecule type" value="Genomic_DNA"/>
</dbReference>
<dbReference type="Pfam" id="PF01205">
    <property type="entry name" value="Impact_N"/>
    <property type="match status" value="1"/>
</dbReference>
<keyword evidence="5" id="KW-1185">Reference proteome</keyword>
<organism evidence="4 5">
    <name type="scientific">Malassezia cuniculi</name>
    <dbReference type="NCBI Taxonomy" id="948313"/>
    <lineage>
        <taxon>Eukaryota</taxon>
        <taxon>Fungi</taxon>
        <taxon>Dikarya</taxon>
        <taxon>Basidiomycota</taxon>
        <taxon>Ustilaginomycotina</taxon>
        <taxon>Malasseziomycetes</taxon>
        <taxon>Malasseziales</taxon>
        <taxon>Malasseziaceae</taxon>
        <taxon>Malassezia</taxon>
    </lineage>
</organism>
<dbReference type="InterPro" id="IPR020568">
    <property type="entry name" value="Ribosomal_Su5_D2-typ_SF"/>
</dbReference>
<evidence type="ECO:0000256" key="1">
    <source>
        <dbReference type="ARBA" id="ARBA00008626"/>
    </source>
</evidence>
<feature type="region of interest" description="Disordered" evidence="2">
    <location>
        <begin position="1"/>
        <end position="24"/>
    </location>
</feature>
<dbReference type="GO" id="GO:0000398">
    <property type="term" value="P:mRNA splicing, via spliceosome"/>
    <property type="evidence" value="ECO:0007669"/>
    <property type="project" value="InterPro"/>
</dbReference>
<evidence type="ECO:0000256" key="2">
    <source>
        <dbReference type="SAM" id="MobiDB-lite"/>
    </source>
</evidence>
<sequence length="186" mass="20306">MQLKAGRTGLGGPSDFGTAHGVEDDGEKWGGDRVMRAIRDLGASDVLVVVSRWYGGELLGPVRFDHIENAAKAALKHHMDKEMPGIAVGRLCEKCDGHWYVEADSPLCDSYVRPAEIVRICDECNFGAYGGKCIICGYPGVSDAYYCTECVLMERDRDGCPKAANLGQSRLDAIFQKKRQAPAYVT</sequence>
<accession>A0AAF0J6V3</accession>
<dbReference type="Proteomes" id="UP001219933">
    <property type="component" value="Chromosome 3"/>
</dbReference>
<name>A0AAF0J6V3_9BASI</name>
<gene>
    <name evidence="4" type="primary">ini1</name>
    <name evidence="4" type="ORF">MCUN1_002314</name>
</gene>
<comment type="similarity">
    <text evidence="1">Belongs to the PHF5 family.</text>
</comment>
<evidence type="ECO:0000259" key="3">
    <source>
        <dbReference type="Pfam" id="PF01205"/>
    </source>
</evidence>
<dbReference type="SUPFAM" id="SSF54211">
    <property type="entry name" value="Ribosomal protein S5 domain 2-like"/>
    <property type="match status" value="1"/>
</dbReference>
<dbReference type="InterPro" id="IPR005345">
    <property type="entry name" value="PHF5"/>
</dbReference>
<dbReference type="AlphaFoldDB" id="A0AAF0J6V3"/>
<evidence type="ECO:0000313" key="4">
    <source>
        <dbReference type="EMBL" id="WFD35460.1"/>
    </source>
</evidence>
<reference evidence="4" key="1">
    <citation type="submission" date="2023-03" db="EMBL/GenBank/DDBJ databases">
        <title>Mating type loci evolution in Malassezia.</title>
        <authorList>
            <person name="Coelho M.A."/>
        </authorList>
    </citation>
    <scope>NUCLEOTIDE SEQUENCE</scope>
    <source>
        <strain evidence="4">CBS 11721</strain>
    </source>
</reference>
<protein>
    <submittedName>
        <fullName evidence="4">Pre-mRNA-splicing factor ini1</fullName>
    </submittedName>
</protein>
<proteinExistence type="inferred from homology"/>
<dbReference type="PANTHER" id="PTHR13120">
    <property type="entry name" value="PHD FINGER-LIKE DOMAIN-CONTAINING PROTEIN 5A"/>
    <property type="match status" value="1"/>
</dbReference>
<dbReference type="InterPro" id="IPR036956">
    <property type="entry name" value="Impact_N_sf"/>
</dbReference>
<feature type="domain" description="Impact N-terminal" evidence="3">
    <location>
        <begin position="19"/>
        <end position="75"/>
    </location>
</feature>
<dbReference type="InterPro" id="IPR001498">
    <property type="entry name" value="Impact_N"/>
</dbReference>
<dbReference type="Pfam" id="PF03660">
    <property type="entry name" value="PHF5"/>
    <property type="match status" value="1"/>
</dbReference>